<sequence length="634" mass="69199">MSQSAETPLVSLVIPVYNAMPYLVELLDMLPKQGLDPSQLEVILVNDGSDDGSEEVLAEYAARHPNYRLIDQPNSGGPADPCNKGIAAVTGKYFFVVGADDVLTENTLGDLARYAEEEGSDIVLAKMAGLNGRHAPSSMFQRSVDDADIVADKLYNSLTAIKLFRTDLVTKTGAHNPTHLRVGSDQPFTLACYLVAKKISVRADRDYVLVRKRDDGKNVTSSYRSAWDYAQLVTASFEVIEKWSEPGPLRDGILRRPVRGALTKALWPRFLDLDEEQQQRVVDELRRVVPPLLTPAVVAHLSSLPRLKLRLALDGWIDVLRRVIAWQRDSSTELLVPDGTGFRFDLPADLAAEIDDELLHDVQVNGIVALEDLELDGTVLHLVASARVSRSTAAPDAVALRVQDRAEGDWEDLPATDVHEVGRSGTPALEFRATLDAARYPKGIQDLYVVHRYGSVELVNRLGRHRSERVEERPRRLQDPARGRDLGIAYFTKGYGNLSLDIGYTLNDRPGPDARLLTVLRSGADERIALLGGDETDDLRAVVHAEKDAPGEGEEARVVPAGEGLAAVPLPRRLEAQLRWLSVSDLSGTVTFELPAAVVLPSGTEAETLVTGALAGAGKAGRSVARRLGFGGHR</sequence>
<dbReference type="Pfam" id="PF22181">
    <property type="entry name" value="TarS_linker"/>
    <property type="match status" value="1"/>
</dbReference>
<dbReference type="Proteomes" id="UP000823854">
    <property type="component" value="Unassembled WGS sequence"/>
</dbReference>
<evidence type="ECO:0000259" key="2">
    <source>
        <dbReference type="Pfam" id="PF22181"/>
    </source>
</evidence>
<organism evidence="3 4">
    <name type="scientific">Candidatus Brachybacterium intestinipullorum</name>
    <dbReference type="NCBI Taxonomy" id="2838512"/>
    <lineage>
        <taxon>Bacteria</taxon>
        <taxon>Bacillati</taxon>
        <taxon>Actinomycetota</taxon>
        <taxon>Actinomycetes</taxon>
        <taxon>Micrococcales</taxon>
        <taxon>Dermabacteraceae</taxon>
        <taxon>Brachybacterium</taxon>
    </lineage>
</organism>
<reference evidence="3" key="2">
    <citation type="submission" date="2021-04" db="EMBL/GenBank/DDBJ databases">
        <authorList>
            <person name="Gilroy R."/>
        </authorList>
    </citation>
    <scope>NUCLEOTIDE SEQUENCE</scope>
    <source>
        <strain evidence="3">CHK130-7132</strain>
    </source>
</reference>
<dbReference type="SUPFAM" id="SSF53448">
    <property type="entry name" value="Nucleotide-diphospho-sugar transferases"/>
    <property type="match status" value="1"/>
</dbReference>
<comment type="caution">
    <text evidence="3">The sequence shown here is derived from an EMBL/GenBank/DDBJ whole genome shotgun (WGS) entry which is preliminary data.</text>
</comment>
<evidence type="ECO:0000259" key="1">
    <source>
        <dbReference type="Pfam" id="PF00535"/>
    </source>
</evidence>
<dbReference type="PANTHER" id="PTHR22916">
    <property type="entry name" value="GLYCOSYLTRANSFERASE"/>
    <property type="match status" value="1"/>
</dbReference>
<name>A0A9D2Q1W6_9MICO</name>
<dbReference type="Gene3D" id="3.90.550.10">
    <property type="entry name" value="Spore Coat Polysaccharide Biosynthesis Protein SpsA, Chain A"/>
    <property type="match status" value="1"/>
</dbReference>
<reference evidence="3" key="1">
    <citation type="journal article" date="2021" name="PeerJ">
        <title>Extensive microbial diversity within the chicken gut microbiome revealed by metagenomics and culture.</title>
        <authorList>
            <person name="Gilroy R."/>
            <person name="Ravi A."/>
            <person name="Getino M."/>
            <person name="Pursley I."/>
            <person name="Horton D.L."/>
            <person name="Alikhan N.F."/>
            <person name="Baker D."/>
            <person name="Gharbi K."/>
            <person name="Hall N."/>
            <person name="Watson M."/>
            <person name="Adriaenssens E.M."/>
            <person name="Foster-Nyarko E."/>
            <person name="Jarju S."/>
            <person name="Secka A."/>
            <person name="Antonio M."/>
            <person name="Oren A."/>
            <person name="Chaudhuri R.R."/>
            <person name="La Ragione R."/>
            <person name="Hildebrand F."/>
            <person name="Pallen M.J."/>
        </authorList>
    </citation>
    <scope>NUCLEOTIDE SEQUENCE</scope>
    <source>
        <strain evidence="3">CHK130-7132</strain>
    </source>
</reference>
<protein>
    <submittedName>
        <fullName evidence="3">Glycosyltransferase</fullName>
    </submittedName>
</protein>
<dbReference type="Pfam" id="PF00535">
    <property type="entry name" value="Glycos_transf_2"/>
    <property type="match status" value="1"/>
</dbReference>
<dbReference type="InterPro" id="IPR001173">
    <property type="entry name" value="Glyco_trans_2-like"/>
</dbReference>
<dbReference type="CDD" id="cd00761">
    <property type="entry name" value="Glyco_tranf_GTA_type"/>
    <property type="match status" value="1"/>
</dbReference>
<proteinExistence type="predicted"/>
<gene>
    <name evidence="3" type="ORF">H9932_06895</name>
</gene>
<feature type="domain" description="Glycosyltransferase 2-like" evidence="1">
    <location>
        <begin position="11"/>
        <end position="127"/>
    </location>
</feature>
<dbReference type="GO" id="GO:0016758">
    <property type="term" value="F:hexosyltransferase activity"/>
    <property type="evidence" value="ECO:0007669"/>
    <property type="project" value="UniProtKB-ARBA"/>
</dbReference>
<dbReference type="AlphaFoldDB" id="A0A9D2Q1W6"/>
<evidence type="ECO:0000313" key="3">
    <source>
        <dbReference type="EMBL" id="HJC69390.1"/>
    </source>
</evidence>
<dbReference type="EMBL" id="DWWC01000128">
    <property type="protein sequence ID" value="HJC69390.1"/>
    <property type="molecule type" value="Genomic_DNA"/>
</dbReference>
<accession>A0A9D2Q1W6</accession>
<dbReference type="InterPro" id="IPR054028">
    <property type="entry name" value="TarS/TarP_linker"/>
</dbReference>
<feature type="domain" description="TarS/TarP linker" evidence="2">
    <location>
        <begin position="228"/>
        <end position="323"/>
    </location>
</feature>
<evidence type="ECO:0000313" key="4">
    <source>
        <dbReference type="Proteomes" id="UP000823854"/>
    </source>
</evidence>
<dbReference type="InterPro" id="IPR029044">
    <property type="entry name" value="Nucleotide-diphossugar_trans"/>
</dbReference>
<dbReference type="PANTHER" id="PTHR22916:SF3">
    <property type="entry name" value="UDP-GLCNAC:BETAGAL BETA-1,3-N-ACETYLGLUCOSAMINYLTRANSFERASE-LIKE PROTEIN 1"/>
    <property type="match status" value="1"/>
</dbReference>